<dbReference type="Proteomes" id="UP000728185">
    <property type="component" value="Unassembled WGS sequence"/>
</dbReference>
<feature type="region of interest" description="Disordered" evidence="1">
    <location>
        <begin position="148"/>
        <end position="207"/>
    </location>
</feature>
<sequence length="382" mass="41616">MRRSVSLDPVRGHTLYTARGAHSPQDVHPYRAQHSSPSPESRNSRLHHSCGGFHATPRPTGTVQEDEELELQMRVAMALSLAESRKREHSNWQQFDADGSLSEMPRAQSQTYPPTSPLNLTSAALSIKFVFYIRPTAQTVSHVDALPFDPWDGNPNQNEQERLKQQQQKLRSRSVCPPSPSVSVEGFGNGDLHPRTEDLDSDPWAPLPGSAPDNITPCASSVKVDDSNTIYDELALVDFTHTMNHVDGFGDSAVTRLTETPSIKSTNPFLTDVTTTTGNDATVNPVCESSSSNNPTEVAGFLGEYSNLENRPQNGVPDFSSSNHFVTRYPNVFTCGQAQNANSFSVSSSSGISTFPTSASSFGLLAGPAHRWPQTLPNNPLL</sequence>
<organism evidence="2 3">
    <name type="scientific">Fasciolopsis buskii</name>
    <dbReference type="NCBI Taxonomy" id="27845"/>
    <lineage>
        <taxon>Eukaryota</taxon>
        <taxon>Metazoa</taxon>
        <taxon>Spiralia</taxon>
        <taxon>Lophotrochozoa</taxon>
        <taxon>Platyhelminthes</taxon>
        <taxon>Trematoda</taxon>
        <taxon>Digenea</taxon>
        <taxon>Plagiorchiida</taxon>
        <taxon>Echinostomata</taxon>
        <taxon>Echinostomatoidea</taxon>
        <taxon>Fasciolidae</taxon>
        <taxon>Fasciolopsis</taxon>
    </lineage>
</organism>
<dbReference type="EMBL" id="LUCM01000338">
    <property type="protein sequence ID" value="KAA0200722.1"/>
    <property type="molecule type" value="Genomic_DNA"/>
</dbReference>
<protein>
    <submittedName>
        <fullName evidence="2">Uncharacterized protein</fullName>
    </submittedName>
</protein>
<proteinExistence type="predicted"/>
<comment type="caution">
    <text evidence="2">The sequence shown here is derived from an EMBL/GenBank/DDBJ whole genome shotgun (WGS) entry which is preliminary data.</text>
</comment>
<evidence type="ECO:0000256" key="1">
    <source>
        <dbReference type="SAM" id="MobiDB-lite"/>
    </source>
</evidence>
<gene>
    <name evidence="2" type="ORF">FBUS_03843</name>
</gene>
<keyword evidence="3" id="KW-1185">Reference proteome</keyword>
<accession>A0A8E0VLT0</accession>
<name>A0A8E0VLT0_9TREM</name>
<dbReference type="OrthoDB" id="10650958at2759"/>
<feature type="region of interest" description="Disordered" evidence="1">
    <location>
        <begin position="1"/>
        <end position="60"/>
    </location>
</feature>
<feature type="compositionally biased region" description="Low complexity" evidence="1">
    <location>
        <begin position="165"/>
        <end position="184"/>
    </location>
</feature>
<evidence type="ECO:0000313" key="2">
    <source>
        <dbReference type="EMBL" id="KAA0200722.1"/>
    </source>
</evidence>
<feature type="compositionally biased region" description="Polar residues" evidence="1">
    <location>
        <begin position="107"/>
        <end position="116"/>
    </location>
</feature>
<evidence type="ECO:0000313" key="3">
    <source>
        <dbReference type="Proteomes" id="UP000728185"/>
    </source>
</evidence>
<dbReference type="AlphaFoldDB" id="A0A8E0VLT0"/>
<feature type="region of interest" description="Disordered" evidence="1">
    <location>
        <begin position="97"/>
        <end position="116"/>
    </location>
</feature>
<reference evidence="2" key="1">
    <citation type="submission" date="2019-05" db="EMBL/GenBank/DDBJ databases">
        <title>Annotation for the trematode Fasciolopsis buski.</title>
        <authorList>
            <person name="Choi Y.-J."/>
        </authorList>
    </citation>
    <scope>NUCLEOTIDE SEQUENCE</scope>
    <source>
        <strain evidence="2">HT</strain>
        <tissue evidence="2">Whole worm</tissue>
    </source>
</reference>